<comment type="caution">
    <text evidence="1">The sequence shown here is derived from an EMBL/GenBank/DDBJ whole genome shotgun (WGS) entry which is preliminary data.</text>
</comment>
<gene>
    <name evidence="1" type="ORF">F0P94_16625</name>
</gene>
<dbReference type="PANTHER" id="PTHR38471:SF2">
    <property type="entry name" value="FOUR HELIX BUNDLE PROTEIN"/>
    <property type="match status" value="1"/>
</dbReference>
<organism evidence="1 2">
    <name type="scientific">Adhaeribacter soli</name>
    <dbReference type="NCBI Taxonomy" id="2607655"/>
    <lineage>
        <taxon>Bacteria</taxon>
        <taxon>Pseudomonadati</taxon>
        <taxon>Bacteroidota</taxon>
        <taxon>Cytophagia</taxon>
        <taxon>Cytophagales</taxon>
        <taxon>Hymenobacteraceae</taxon>
        <taxon>Adhaeribacter</taxon>
    </lineage>
</organism>
<keyword evidence="2" id="KW-1185">Reference proteome</keyword>
<proteinExistence type="predicted"/>
<dbReference type="InterPro" id="IPR012657">
    <property type="entry name" value="23S_rRNA-intervening_sequence"/>
</dbReference>
<reference evidence="1 2" key="1">
    <citation type="submission" date="2019-09" db="EMBL/GenBank/DDBJ databases">
        <title>Genome sequence of Adhaeribacter sp. M2.</title>
        <authorList>
            <person name="Srinivasan S."/>
        </authorList>
    </citation>
    <scope>NUCLEOTIDE SEQUENCE [LARGE SCALE GENOMIC DNA]</scope>
    <source>
        <strain evidence="1 2">M2</strain>
    </source>
</reference>
<dbReference type="Pfam" id="PF05635">
    <property type="entry name" value="23S_rRNA_IVP"/>
    <property type="match status" value="1"/>
</dbReference>
<evidence type="ECO:0000313" key="2">
    <source>
        <dbReference type="Proteomes" id="UP000326570"/>
    </source>
</evidence>
<dbReference type="InterPro" id="IPR036583">
    <property type="entry name" value="23S_rRNA_IVS_sf"/>
</dbReference>
<sequence>MQRPYTNLEVWQKCRELVTDIYQFSALFPKEELFGLTSQIRRSAVSIPSNIAEGCGRSTSKDTVQFLFIARGSLYELETQLYIALDLKYLPETQFQESIAKLTTCKKILNGFINYFQGLTTTNKQP</sequence>
<dbReference type="PANTHER" id="PTHR38471">
    <property type="entry name" value="FOUR HELIX BUNDLE PROTEIN"/>
    <property type="match status" value="1"/>
</dbReference>
<dbReference type="Gene3D" id="1.20.1440.60">
    <property type="entry name" value="23S rRNA-intervening sequence"/>
    <property type="match status" value="1"/>
</dbReference>
<name>A0A5N1IQB7_9BACT</name>
<dbReference type="SUPFAM" id="SSF158446">
    <property type="entry name" value="IVS-encoded protein-like"/>
    <property type="match status" value="1"/>
</dbReference>
<dbReference type="Proteomes" id="UP000326570">
    <property type="component" value="Unassembled WGS sequence"/>
</dbReference>
<protein>
    <submittedName>
        <fullName evidence="1">Four helix bundle protein</fullName>
    </submittedName>
</protein>
<dbReference type="CDD" id="cd16377">
    <property type="entry name" value="23S_rRNA_IVP_like"/>
    <property type="match status" value="1"/>
</dbReference>
<evidence type="ECO:0000313" key="1">
    <source>
        <dbReference type="EMBL" id="KAA9326041.1"/>
    </source>
</evidence>
<accession>A0A5N1IQB7</accession>
<dbReference type="NCBIfam" id="TIGR02436">
    <property type="entry name" value="four helix bundle protein"/>
    <property type="match status" value="1"/>
</dbReference>
<dbReference type="EMBL" id="VTWT01000010">
    <property type="protein sequence ID" value="KAA9326041.1"/>
    <property type="molecule type" value="Genomic_DNA"/>
</dbReference>
<dbReference type="AlphaFoldDB" id="A0A5N1IQB7"/>